<accession>A0A1H1A199</accession>
<keyword evidence="6" id="KW-1185">Reference proteome</keyword>
<keyword evidence="2" id="KW-0732">Signal</keyword>
<dbReference type="PANTHER" id="PTHR35333:SF5">
    <property type="entry name" value="CONSERVED LIPOPROTEIN LPQF-RELATED"/>
    <property type="match status" value="1"/>
</dbReference>
<sequence length="464" mass="49566">MRPQPGRLRILIAALAGAGVLAAGCGDGGRSSAPDPAPSDSAGTASATPTASPSIPDTPVGEQLRWYLGVVERGAISQQEYEAHFAGEFLRKVPLDQFNTINRGLAGMRLTGLRATGRNGLEGTVVVGGQTFTLRISVNDAGEIDGLLVTLGGSDRPTAPASWAELDRRLREIAPRVGFLAAEVTPAGECRTVHAVEPGGPRPLGSMFKLYLLGAVAEAIGRGELDWDTRLTIEPELKSLPSGELQDRPDGSEVTVAEAAKLMISISDNTGTDLLLHRVGRRALEERLPDVPGNAPALTTRELFVLKGVDHPRLAEKYLSLGVEGKRAYLRDTVAKTQLSRFVLWREPRRIDTVEWFAAPQDVCRAFADLAELADRPGLERIDEVMSANDGGLGLDEKIWPTVWFKGGSEPGVFDLGYLARNSDGKTYVVTALTSDPKKAIDEGMATGELLALIRGAFALVPHG</sequence>
<dbReference type="GO" id="GO:0030655">
    <property type="term" value="P:beta-lactam antibiotic catabolic process"/>
    <property type="evidence" value="ECO:0007669"/>
    <property type="project" value="InterPro"/>
</dbReference>
<feature type="region of interest" description="Disordered" evidence="1">
    <location>
        <begin position="27"/>
        <end position="58"/>
    </location>
</feature>
<evidence type="ECO:0000313" key="5">
    <source>
        <dbReference type="EMBL" id="SDQ33056.1"/>
    </source>
</evidence>
<protein>
    <submittedName>
        <fullName evidence="5">Beta-lactamase class A</fullName>
    </submittedName>
</protein>
<dbReference type="GO" id="GO:0046677">
    <property type="term" value="P:response to antibiotic"/>
    <property type="evidence" value="ECO:0007669"/>
    <property type="project" value="InterPro"/>
</dbReference>
<dbReference type="EMBL" id="FNKK01000002">
    <property type="protein sequence ID" value="SDQ33056.1"/>
    <property type="molecule type" value="Genomic_DNA"/>
</dbReference>
<evidence type="ECO:0000259" key="4">
    <source>
        <dbReference type="Pfam" id="PF18042"/>
    </source>
</evidence>
<dbReference type="InterPro" id="IPR045155">
    <property type="entry name" value="Beta-lactam_cat"/>
</dbReference>
<dbReference type="Proteomes" id="UP000217103">
    <property type="component" value="Unassembled WGS sequence"/>
</dbReference>
<evidence type="ECO:0000313" key="6">
    <source>
        <dbReference type="Proteomes" id="UP000217103"/>
    </source>
</evidence>
<dbReference type="SUPFAM" id="SSF56601">
    <property type="entry name" value="beta-lactamase/transpeptidase-like"/>
    <property type="match status" value="1"/>
</dbReference>
<feature type="chain" id="PRO_5011444599" evidence="2">
    <location>
        <begin position="23"/>
        <end position="464"/>
    </location>
</feature>
<dbReference type="OrthoDB" id="108135at2"/>
<proteinExistence type="predicted"/>
<dbReference type="Gene3D" id="3.40.710.10">
    <property type="entry name" value="DD-peptidase/beta-lactamase superfamily"/>
    <property type="match status" value="1"/>
</dbReference>
<dbReference type="AlphaFoldDB" id="A0A1H1A199"/>
<feature type="signal peptide" evidence="2">
    <location>
        <begin position="1"/>
        <end position="22"/>
    </location>
</feature>
<dbReference type="RefSeq" id="WP_093256998.1">
    <property type="nucleotide sequence ID" value="NZ_FNKK01000002.1"/>
</dbReference>
<feature type="domain" description="ORF 12 gene product N-terminal" evidence="4">
    <location>
        <begin position="55"/>
        <end position="144"/>
    </location>
</feature>
<dbReference type="InterPro" id="IPR040846">
    <property type="entry name" value="ORF_12_N"/>
</dbReference>
<dbReference type="InterPro" id="IPR012338">
    <property type="entry name" value="Beta-lactam/transpept-like"/>
</dbReference>
<dbReference type="GO" id="GO:0008800">
    <property type="term" value="F:beta-lactamase activity"/>
    <property type="evidence" value="ECO:0007669"/>
    <property type="project" value="InterPro"/>
</dbReference>
<dbReference type="STRING" id="35622.SAMN04489764_0245"/>
<dbReference type="Gene3D" id="3.10.450.280">
    <property type="match status" value="1"/>
</dbReference>
<dbReference type="PROSITE" id="PS51257">
    <property type="entry name" value="PROKAR_LIPOPROTEIN"/>
    <property type="match status" value="1"/>
</dbReference>
<dbReference type="Pfam" id="PF18042">
    <property type="entry name" value="ORF_12_N"/>
    <property type="match status" value="1"/>
</dbReference>
<dbReference type="PANTHER" id="PTHR35333">
    <property type="entry name" value="BETA-LACTAMASE"/>
    <property type="match status" value="1"/>
</dbReference>
<evidence type="ECO:0000256" key="2">
    <source>
        <dbReference type="SAM" id="SignalP"/>
    </source>
</evidence>
<feature type="domain" description="Beta-lactamase class A catalytic" evidence="3">
    <location>
        <begin position="201"/>
        <end position="434"/>
    </location>
</feature>
<name>A0A1H1A199_9ACTN</name>
<evidence type="ECO:0000259" key="3">
    <source>
        <dbReference type="Pfam" id="PF13354"/>
    </source>
</evidence>
<evidence type="ECO:0000256" key="1">
    <source>
        <dbReference type="SAM" id="MobiDB-lite"/>
    </source>
</evidence>
<dbReference type="Pfam" id="PF13354">
    <property type="entry name" value="Beta-lactamase2"/>
    <property type="match status" value="1"/>
</dbReference>
<organism evidence="5 6">
    <name type="scientific">Thermostaphylospora chromogena</name>
    <dbReference type="NCBI Taxonomy" id="35622"/>
    <lineage>
        <taxon>Bacteria</taxon>
        <taxon>Bacillati</taxon>
        <taxon>Actinomycetota</taxon>
        <taxon>Actinomycetes</taxon>
        <taxon>Streptosporangiales</taxon>
        <taxon>Thermomonosporaceae</taxon>
        <taxon>Thermostaphylospora</taxon>
    </lineage>
</organism>
<dbReference type="InterPro" id="IPR000871">
    <property type="entry name" value="Beta-lactam_class-A"/>
</dbReference>
<reference evidence="5 6" key="1">
    <citation type="submission" date="2016-10" db="EMBL/GenBank/DDBJ databases">
        <authorList>
            <person name="de Groot N.N."/>
        </authorList>
    </citation>
    <scope>NUCLEOTIDE SEQUENCE [LARGE SCALE GENOMIC DNA]</scope>
    <source>
        <strain evidence="5 6">DSM 43794</strain>
    </source>
</reference>
<gene>
    <name evidence="5" type="ORF">SAMN04489764_0245</name>
</gene>